<keyword evidence="2" id="KW-0812">Transmembrane</keyword>
<keyword evidence="2" id="KW-1133">Transmembrane helix</keyword>
<dbReference type="PANTHER" id="PTHR35899:SF1">
    <property type="entry name" value="PEPTIDASE C1A PAPAIN C-TERMINAL DOMAIN-CONTAINING PROTEIN"/>
    <property type="match status" value="1"/>
</dbReference>
<dbReference type="PROSITE" id="PS00639">
    <property type="entry name" value="THIOL_PROTEASE_HIS"/>
    <property type="match status" value="1"/>
</dbReference>
<keyword evidence="4" id="KW-1185">Reference proteome</keyword>
<evidence type="ECO:0000256" key="2">
    <source>
        <dbReference type="SAM" id="Phobius"/>
    </source>
</evidence>
<dbReference type="EnsemblProtists" id="EOD41630">
    <property type="protein sequence ID" value="EOD41630"/>
    <property type="gene ID" value="EMIHUDRAFT_94873"/>
</dbReference>
<evidence type="ECO:0000313" key="4">
    <source>
        <dbReference type="Proteomes" id="UP000013827"/>
    </source>
</evidence>
<dbReference type="AlphaFoldDB" id="A0A0D3L0U5"/>
<dbReference type="RefSeq" id="XP_005794059.1">
    <property type="nucleotide sequence ID" value="XM_005794002.1"/>
</dbReference>
<sequence length="802" mass="87139">MGGMGFTSAVDIREPAWIGTWALVAGLMRQLHAPFRDLDVSKAPGSDFDELRAAHDRLKKEHGEITATWKEWDDKTKAEYFDLVGGTTGRPPDVEVSPNLSRVIFTSDSFRLTFATLLDSTSQRIPSMQYEPFATTTKHTLLGDDSSHGNLYAKRSTCHRISPLSVALAIGSAIAAGTLAYAVLPIVSSSVLMASPTVGEEQDMRAKRVRLPPDDLLSADSTPQMCPPRGPWPQPPGCPGSDKDSVFLSPEAAMAAAAAAAKAAQEGKSPKEVQQAATEAAEEAAGRKSLLLSAAEVKLDAARSQIGGGGLPPQRFVVDGVTPSSHQMLRGDCYVFAGSGILEDSYRRYGVERGWFDGSKYMRLSRQALGIAYMEACKQDPISYCPSDEIKAGNTVQISWGNTTEGRDGGDEKLFAVLSDLAVLPEKVCPYQSVPSSETDWRCDGLADARKRNPLRFKVKSWKTHFARDDIKRTLVEDGRPLSLGLGEVKAFYYAPCDAGRGCDEKTADCAPCPLERVYRGVSCCVAIDRPCVNMRGEWFHQPHEPLVQAGGHAINIVGFNDHFRTNAGYEGGWIVRNTWEDGVGVSHGMRARGSHSAAYFMQDVGELEEAQACPNPHSPRSWMPCKDADECLSPMTAMSAESTRKVLRLECVDNGAALPEGACESGDNYYLQNISGFGASGLYTACFLRVPSSAAATSRCYPPVPLDDLPMIFGPADEELERVGVNDPELCGFNFIPFNTYEALQSRFGDVIATSYDIEWTESSYAARRAPGYDYSLVQASTKPLQAVPKYAPSRYRANGL</sequence>
<name>A0A0D3L0U5_EMIH1</name>
<dbReference type="InterPro" id="IPR038765">
    <property type="entry name" value="Papain-like_cys_pep_sf"/>
</dbReference>
<dbReference type="PANTHER" id="PTHR35899">
    <property type="entry name" value="PAPAIN FAMILY CYSTEINE PROTEASE DOMAIN CONTAINING PROTEIN"/>
    <property type="match status" value="1"/>
</dbReference>
<dbReference type="Gene3D" id="3.90.70.10">
    <property type="entry name" value="Cysteine proteinases"/>
    <property type="match status" value="1"/>
</dbReference>
<dbReference type="KEGG" id="ehx:EMIHUDRAFT_94873"/>
<dbReference type="InterPro" id="IPR025660">
    <property type="entry name" value="Pept_his_AS"/>
</dbReference>
<protein>
    <recommendedName>
        <fullName evidence="5">Calpain catalytic domain-containing protein</fullName>
    </recommendedName>
</protein>
<keyword evidence="2" id="KW-0472">Membrane</keyword>
<evidence type="ECO:0008006" key="5">
    <source>
        <dbReference type="Google" id="ProtNLM"/>
    </source>
</evidence>
<evidence type="ECO:0000256" key="1">
    <source>
        <dbReference type="SAM" id="MobiDB-lite"/>
    </source>
</evidence>
<organism evidence="3 4">
    <name type="scientific">Emiliania huxleyi (strain CCMP1516)</name>
    <dbReference type="NCBI Taxonomy" id="280463"/>
    <lineage>
        <taxon>Eukaryota</taxon>
        <taxon>Haptista</taxon>
        <taxon>Haptophyta</taxon>
        <taxon>Prymnesiophyceae</taxon>
        <taxon>Isochrysidales</taxon>
        <taxon>Noelaerhabdaceae</taxon>
        <taxon>Emiliania</taxon>
    </lineage>
</organism>
<dbReference type="CDD" id="cd02619">
    <property type="entry name" value="Peptidase_C1"/>
    <property type="match status" value="1"/>
</dbReference>
<dbReference type="GeneID" id="17286900"/>
<feature type="transmembrane region" description="Helical" evidence="2">
    <location>
        <begin position="164"/>
        <end position="184"/>
    </location>
</feature>
<reference evidence="3" key="2">
    <citation type="submission" date="2024-10" db="UniProtKB">
        <authorList>
            <consortium name="EnsemblProtists"/>
        </authorList>
    </citation>
    <scope>IDENTIFICATION</scope>
</reference>
<reference evidence="4" key="1">
    <citation type="journal article" date="2013" name="Nature">
        <title>Pan genome of the phytoplankton Emiliania underpins its global distribution.</title>
        <authorList>
            <person name="Read B.A."/>
            <person name="Kegel J."/>
            <person name="Klute M.J."/>
            <person name="Kuo A."/>
            <person name="Lefebvre S.C."/>
            <person name="Maumus F."/>
            <person name="Mayer C."/>
            <person name="Miller J."/>
            <person name="Monier A."/>
            <person name="Salamov A."/>
            <person name="Young J."/>
            <person name="Aguilar M."/>
            <person name="Claverie J.M."/>
            <person name="Frickenhaus S."/>
            <person name="Gonzalez K."/>
            <person name="Herman E.K."/>
            <person name="Lin Y.C."/>
            <person name="Napier J."/>
            <person name="Ogata H."/>
            <person name="Sarno A.F."/>
            <person name="Shmutz J."/>
            <person name="Schroeder D."/>
            <person name="de Vargas C."/>
            <person name="Verret F."/>
            <person name="von Dassow P."/>
            <person name="Valentin K."/>
            <person name="Van de Peer Y."/>
            <person name="Wheeler G."/>
            <person name="Dacks J.B."/>
            <person name="Delwiche C.F."/>
            <person name="Dyhrman S.T."/>
            <person name="Glockner G."/>
            <person name="John U."/>
            <person name="Richards T."/>
            <person name="Worden A.Z."/>
            <person name="Zhang X."/>
            <person name="Grigoriev I.V."/>
            <person name="Allen A.E."/>
            <person name="Bidle K."/>
            <person name="Borodovsky M."/>
            <person name="Bowler C."/>
            <person name="Brownlee C."/>
            <person name="Cock J.M."/>
            <person name="Elias M."/>
            <person name="Gladyshev V.N."/>
            <person name="Groth M."/>
            <person name="Guda C."/>
            <person name="Hadaegh A."/>
            <person name="Iglesias-Rodriguez M.D."/>
            <person name="Jenkins J."/>
            <person name="Jones B.M."/>
            <person name="Lawson T."/>
            <person name="Leese F."/>
            <person name="Lindquist E."/>
            <person name="Lobanov A."/>
            <person name="Lomsadze A."/>
            <person name="Malik S.B."/>
            <person name="Marsh M.E."/>
            <person name="Mackinder L."/>
            <person name="Mock T."/>
            <person name="Mueller-Roeber B."/>
            <person name="Pagarete A."/>
            <person name="Parker M."/>
            <person name="Probert I."/>
            <person name="Quesneville H."/>
            <person name="Raines C."/>
            <person name="Rensing S.A."/>
            <person name="Riano-Pachon D.M."/>
            <person name="Richier S."/>
            <person name="Rokitta S."/>
            <person name="Shiraiwa Y."/>
            <person name="Soanes D.M."/>
            <person name="van der Giezen M."/>
            <person name="Wahlund T.M."/>
            <person name="Williams B."/>
            <person name="Wilson W."/>
            <person name="Wolfe G."/>
            <person name="Wurch L.L."/>
        </authorList>
    </citation>
    <scope>NUCLEOTIDE SEQUENCE</scope>
</reference>
<dbReference type="eggNOG" id="ENOG502QRJI">
    <property type="taxonomic scope" value="Eukaryota"/>
</dbReference>
<dbReference type="Proteomes" id="UP000013827">
    <property type="component" value="Unassembled WGS sequence"/>
</dbReference>
<feature type="region of interest" description="Disordered" evidence="1">
    <location>
        <begin position="215"/>
        <end position="242"/>
    </location>
</feature>
<accession>A0A0D3L0U5</accession>
<evidence type="ECO:0000313" key="3">
    <source>
        <dbReference type="EnsemblProtists" id="EOD41630"/>
    </source>
</evidence>
<dbReference type="HOGENOM" id="CLU_351066_0_0_1"/>
<dbReference type="SUPFAM" id="SSF54001">
    <property type="entry name" value="Cysteine proteinases"/>
    <property type="match status" value="1"/>
</dbReference>
<dbReference type="PaxDb" id="2903-EOD41630"/>
<proteinExistence type="predicted"/>
<feature type="compositionally biased region" description="Pro residues" evidence="1">
    <location>
        <begin position="225"/>
        <end position="238"/>
    </location>
</feature>